<evidence type="ECO:0000313" key="3">
    <source>
        <dbReference type="Proteomes" id="UP000540685"/>
    </source>
</evidence>
<dbReference type="AlphaFoldDB" id="A0A7W9IB03"/>
<evidence type="ECO:0000313" key="2">
    <source>
        <dbReference type="EMBL" id="MBB5817066.1"/>
    </source>
</evidence>
<keyword evidence="3" id="KW-1185">Reference proteome</keyword>
<reference evidence="2 3" key="1">
    <citation type="submission" date="2020-08" db="EMBL/GenBank/DDBJ databases">
        <title>Sequencing the genomes of 1000 actinobacteria strains.</title>
        <authorList>
            <person name="Klenk H.-P."/>
        </authorList>
    </citation>
    <scope>NUCLEOTIDE SEQUENCE [LARGE SCALE GENOMIC DNA]</scope>
    <source>
        <strain evidence="2 3">DSM 46887</strain>
    </source>
</reference>
<comment type="caution">
    <text evidence="2">The sequence shown here is derived from an EMBL/GenBank/DDBJ whole genome shotgun (WGS) entry which is preliminary data.</text>
</comment>
<feature type="region of interest" description="Disordered" evidence="1">
    <location>
        <begin position="1"/>
        <end position="29"/>
    </location>
</feature>
<evidence type="ECO:0000256" key="1">
    <source>
        <dbReference type="SAM" id="MobiDB-lite"/>
    </source>
</evidence>
<proteinExistence type="predicted"/>
<protein>
    <submittedName>
        <fullName evidence="2">Uncharacterized protein</fullName>
    </submittedName>
</protein>
<organism evidence="2 3">
    <name type="scientific">Streptosporangium becharense</name>
    <dbReference type="NCBI Taxonomy" id="1816182"/>
    <lineage>
        <taxon>Bacteria</taxon>
        <taxon>Bacillati</taxon>
        <taxon>Actinomycetota</taxon>
        <taxon>Actinomycetes</taxon>
        <taxon>Streptosporangiales</taxon>
        <taxon>Streptosporangiaceae</taxon>
        <taxon>Streptosporangium</taxon>
    </lineage>
</organism>
<gene>
    <name evidence="2" type="ORF">F4562_000128</name>
</gene>
<accession>A0A7W9IB03</accession>
<name>A0A7W9IB03_9ACTN</name>
<dbReference type="EMBL" id="JACHMP010000001">
    <property type="protein sequence ID" value="MBB5817066.1"/>
    <property type="molecule type" value="Genomic_DNA"/>
</dbReference>
<dbReference type="Proteomes" id="UP000540685">
    <property type="component" value="Unassembled WGS sequence"/>
</dbReference>
<sequence>MAVHGYARQPDTGDGVVRWASTRTDLGSP</sequence>